<keyword evidence="4" id="KW-1185">Reference proteome</keyword>
<dbReference type="InterPro" id="IPR050188">
    <property type="entry name" value="RluA_PseudoU_synthase"/>
</dbReference>
<dbReference type="InterPro" id="IPR006145">
    <property type="entry name" value="PsdUridine_synth_RsuA/RluA"/>
</dbReference>
<dbReference type="Pfam" id="PF00849">
    <property type="entry name" value="PseudoU_synth_2"/>
    <property type="match status" value="1"/>
</dbReference>
<gene>
    <name evidence="3" type="ORF">KC19_8G020600</name>
</gene>
<organism evidence="3 4">
    <name type="scientific">Ceratodon purpureus</name>
    <name type="common">Fire moss</name>
    <name type="synonym">Dicranum purpureum</name>
    <dbReference type="NCBI Taxonomy" id="3225"/>
    <lineage>
        <taxon>Eukaryota</taxon>
        <taxon>Viridiplantae</taxon>
        <taxon>Streptophyta</taxon>
        <taxon>Embryophyta</taxon>
        <taxon>Bryophyta</taxon>
        <taxon>Bryophytina</taxon>
        <taxon>Bryopsida</taxon>
        <taxon>Dicranidae</taxon>
        <taxon>Pseudoditrichales</taxon>
        <taxon>Ditrichaceae</taxon>
        <taxon>Ceratodon</taxon>
    </lineage>
</organism>
<sequence>MIFMEVCLEMDAEIGESSPMYHASSLARAFTFVSSYSKLGSQIGNGRFRFGLLPGLARVNSSMAAQAMVQKEGDGEVESDQEMDYPVPLSPFAGELSKEVELQRALVAEAAMKAGPAIGRENVLFEDDWLMIVNKPRGLYCEHVFATVPSLCSSSVETEPHLHMANRLDRDTSGIMVVTKCREAAAKLTRAFTNREVQKTYLAQCARAHPTWRKIRIESGHGRSRYGAWRVYAKHDIGRRLPGGSAVRDMVTRVEILAGTASLLQDMQSSSEHEPLHVVVGSEDEVRPVKNDVAEGSTAEDEQVTVVRAFPETGRTHQIRLHCQYLGLPLCGDIKYGGPLVWQGVSYDSHALHAESLAFTHPITKEPLRVVAPCPNWAAELGVQPFKFPSSE</sequence>
<dbReference type="InterPro" id="IPR006224">
    <property type="entry name" value="PsdUridine_synth_RluA-like_CS"/>
</dbReference>
<dbReference type="GO" id="GO:0000455">
    <property type="term" value="P:enzyme-directed rRNA pseudouridine synthesis"/>
    <property type="evidence" value="ECO:0007669"/>
    <property type="project" value="TreeGrafter"/>
</dbReference>
<evidence type="ECO:0000313" key="3">
    <source>
        <dbReference type="EMBL" id="KAG0563309.1"/>
    </source>
</evidence>
<dbReference type="PANTHER" id="PTHR21600">
    <property type="entry name" value="MITOCHONDRIAL RNA PSEUDOURIDINE SYNTHASE"/>
    <property type="match status" value="1"/>
</dbReference>
<name>A0A8T0GYJ4_CERPU</name>
<dbReference type="Proteomes" id="UP000822688">
    <property type="component" value="Chromosome 8"/>
</dbReference>
<protein>
    <recommendedName>
        <fullName evidence="2">Pseudouridine synthase RsuA/RluA-like domain-containing protein</fullName>
    </recommendedName>
</protein>
<dbReference type="Gene3D" id="3.30.2350.10">
    <property type="entry name" value="Pseudouridine synthase"/>
    <property type="match status" value="1"/>
</dbReference>
<dbReference type="SUPFAM" id="SSF55120">
    <property type="entry name" value="Pseudouridine synthase"/>
    <property type="match status" value="1"/>
</dbReference>
<dbReference type="EMBL" id="CM026429">
    <property type="protein sequence ID" value="KAG0563309.1"/>
    <property type="molecule type" value="Genomic_DNA"/>
</dbReference>
<dbReference type="PANTHER" id="PTHR21600:SF47">
    <property type="entry name" value="RNA PSEUDOURIDINE SYNTHASE 1"/>
    <property type="match status" value="1"/>
</dbReference>
<reference evidence="3" key="1">
    <citation type="submission" date="2020-06" db="EMBL/GenBank/DDBJ databases">
        <title>WGS assembly of Ceratodon purpureus strain R40.</title>
        <authorList>
            <person name="Carey S.B."/>
            <person name="Jenkins J."/>
            <person name="Shu S."/>
            <person name="Lovell J.T."/>
            <person name="Sreedasyam A."/>
            <person name="Maumus F."/>
            <person name="Tiley G.P."/>
            <person name="Fernandez-Pozo N."/>
            <person name="Barry K."/>
            <person name="Chen C."/>
            <person name="Wang M."/>
            <person name="Lipzen A."/>
            <person name="Daum C."/>
            <person name="Saski C.A."/>
            <person name="Payton A.C."/>
            <person name="Mcbreen J.C."/>
            <person name="Conrad R.E."/>
            <person name="Kollar L.M."/>
            <person name="Olsson S."/>
            <person name="Huttunen S."/>
            <person name="Landis J.B."/>
            <person name="Wickett N.J."/>
            <person name="Johnson M.G."/>
            <person name="Rensing S.A."/>
            <person name="Grimwood J."/>
            <person name="Schmutz J."/>
            <person name="Mcdaniel S.F."/>
        </authorList>
    </citation>
    <scope>NUCLEOTIDE SEQUENCE</scope>
    <source>
        <strain evidence="3">R40</strain>
    </source>
</reference>
<dbReference type="AlphaFoldDB" id="A0A8T0GYJ4"/>
<evidence type="ECO:0000313" key="4">
    <source>
        <dbReference type="Proteomes" id="UP000822688"/>
    </source>
</evidence>
<dbReference type="PROSITE" id="PS01129">
    <property type="entry name" value="PSI_RLU"/>
    <property type="match status" value="1"/>
</dbReference>
<evidence type="ECO:0000256" key="1">
    <source>
        <dbReference type="ARBA" id="ARBA00000073"/>
    </source>
</evidence>
<accession>A0A8T0GYJ4</accession>
<comment type="catalytic activity">
    <reaction evidence="1">
        <text>a uridine in RNA = a pseudouridine in RNA</text>
        <dbReference type="Rhea" id="RHEA:48348"/>
        <dbReference type="Rhea" id="RHEA-COMP:12068"/>
        <dbReference type="Rhea" id="RHEA-COMP:12069"/>
        <dbReference type="ChEBI" id="CHEBI:65314"/>
        <dbReference type="ChEBI" id="CHEBI:65315"/>
    </reaction>
</comment>
<feature type="domain" description="Pseudouridine synthase RsuA/RluA-like" evidence="2">
    <location>
        <begin position="130"/>
        <end position="324"/>
    </location>
</feature>
<proteinExistence type="predicted"/>
<dbReference type="InterPro" id="IPR020103">
    <property type="entry name" value="PsdUridine_synth_cat_dom_sf"/>
</dbReference>
<dbReference type="CDD" id="cd02869">
    <property type="entry name" value="PseudoU_synth_RluA_like"/>
    <property type="match status" value="1"/>
</dbReference>
<dbReference type="GO" id="GO:0009982">
    <property type="term" value="F:pseudouridine synthase activity"/>
    <property type="evidence" value="ECO:0007669"/>
    <property type="project" value="InterPro"/>
</dbReference>
<dbReference type="GO" id="GO:0003723">
    <property type="term" value="F:RNA binding"/>
    <property type="evidence" value="ECO:0007669"/>
    <property type="project" value="InterPro"/>
</dbReference>
<evidence type="ECO:0000259" key="2">
    <source>
        <dbReference type="Pfam" id="PF00849"/>
    </source>
</evidence>
<comment type="caution">
    <text evidence="3">The sequence shown here is derived from an EMBL/GenBank/DDBJ whole genome shotgun (WGS) entry which is preliminary data.</text>
</comment>